<dbReference type="Proteomes" id="UP000189857">
    <property type="component" value="Unassembled WGS sequence"/>
</dbReference>
<dbReference type="AlphaFoldDB" id="A0A1T4KT01"/>
<dbReference type="OrthoDB" id="9800193at2"/>
<accession>A0A1T4KT01</accession>
<gene>
    <name evidence="2" type="ORF">SAMN02745110_00550</name>
</gene>
<keyword evidence="3" id="KW-1185">Reference proteome</keyword>
<sequence>MINVKEVDRTYFDLYDQVSMNVEVRSIYKLKRLDSGLGGFIFDEVPVKECIKDYSKYEIAKEYEKTFDISTWRFYMAFDDEKPVGAATVAGSTENIYMLSGRKDACVLWDIRVEDGYKHKGIGQKLFDLCKSGATEDGYSQMLIETQNINVTACKFYKKQGAVLSKVDMYAYYSQPDSRDEIQFIMYLDL</sequence>
<dbReference type="Gene3D" id="3.40.630.30">
    <property type="match status" value="1"/>
</dbReference>
<dbReference type="SUPFAM" id="SSF55729">
    <property type="entry name" value="Acyl-CoA N-acyltransferases (Nat)"/>
    <property type="match status" value="1"/>
</dbReference>
<proteinExistence type="predicted"/>
<protein>
    <submittedName>
        <fullName evidence="2">Acetyltransferase (GNAT) family protein</fullName>
    </submittedName>
</protein>
<reference evidence="2 3" key="1">
    <citation type="submission" date="2017-02" db="EMBL/GenBank/DDBJ databases">
        <authorList>
            <person name="Peterson S.W."/>
        </authorList>
    </citation>
    <scope>NUCLEOTIDE SEQUENCE [LARGE SCALE GENOMIC DNA]</scope>
    <source>
        <strain evidence="2 3">ATCC 17233</strain>
    </source>
</reference>
<dbReference type="PROSITE" id="PS51186">
    <property type="entry name" value="GNAT"/>
    <property type="match status" value="1"/>
</dbReference>
<organism evidence="2 3">
    <name type="scientific">Eubacterium ruminantium</name>
    <dbReference type="NCBI Taxonomy" id="42322"/>
    <lineage>
        <taxon>Bacteria</taxon>
        <taxon>Bacillati</taxon>
        <taxon>Bacillota</taxon>
        <taxon>Clostridia</taxon>
        <taxon>Eubacteriales</taxon>
        <taxon>Eubacteriaceae</taxon>
        <taxon>Eubacterium</taxon>
    </lineage>
</organism>
<name>A0A1T4KT01_9FIRM</name>
<evidence type="ECO:0000313" key="3">
    <source>
        <dbReference type="Proteomes" id="UP000189857"/>
    </source>
</evidence>
<dbReference type="Pfam" id="PF00583">
    <property type="entry name" value="Acetyltransf_1"/>
    <property type="match status" value="1"/>
</dbReference>
<dbReference type="RefSeq" id="WP_078786214.1">
    <property type="nucleotide sequence ID" value="NZ_CAJOJK010000030.1"/>
</dbReference>
<feature type="domain" description="N-acetyltransferase" evidence="1">
    <location>
        <begin position="28"/>
        <end position="190"/>
    </location>
</feature>
<evidence type="ECO:0000313" key="2">
    <source>
        <dbReference type="EMBL" id="SJZ45437.1"/>
    </source>
</evidence>
<dbReference type="CDD" id="cd04301">
    <property type="entry name" value="NAT_SF"/>
    <property type="match status" value="1"/>
</dbReference>
<dbReference type="InterPro" id="IPR000182">
    <property type="entry name" value="GNAT_dom"/>
</dbReference>
<evidence type="ECO:0000259" key="1">
    <source>
        <dbReference type="PROSITE" id="PS51186"/>
    </source>
</evidence>
<dbReference type="InterPro" id="IPR016181">
    <property type="entry name" value="Acyl_CoA_acyltransferase"/>
</dbReference>
<keyword evidence="2" id="KW-0808">Transferase</keyword>
<dbReference type="GO" id="GO:0016747">
    <property type="term" value="F:acyltransferase activity, transferring groups other than amino-acyl groups"/>
    <property type="evidence" value="ECO:0007669"/>
    <property type="project" value="InterPro"/>
</dbReference>
<dbReference type="EMBL" id="FUXA01000004">
    <property type="protein sequence ID" value="SJZ45437.1"/>
    <property type="molecule type" value="Genomic_DNA"/>
</dbReference>